<accession>C3MBE2</accession>
<protein>
    <submittedName>
        <fullName evidence="2">Uncharacterized protein</fullName>
    </submittedName>
</protein>
<evidence type="ECO:0000313" key="3">
    <source>
        <dbReference type="Proteomes" id="UP000001054"/>
    </source>
</evidence>
<feature type="region of interest" description="Disordered" evidence="1">
    <location>
        <begin position="1"/>
        <end position="34"/>
    </location>
</feature>
<dbReference type="HOGENOM" id="CLU_3029308_0_0_5"/>
<feature type="compositionally biased region" description="Polar residues" evidence="1">
    <location>
        <begin position="1"/>
        <end position="24"/>
    </location>
</feature>
<evidence type="ECO:0000256" key="1">
    <source>
        <dbReference type="SAM" id="MobiDB-lite"/>
    </source>
</evidence>
<reference evidence="2 3" key="1">
    <citation type="journal article" date="2009" name="Appl. Environ. Microbiol.">
        <title>Rhizobium sp. strain NGR234 possesses a remarkable number of secretion systems.</title>
        <authorList>
            <person name="Schmeisser C."/>
            <person name="Liesegang H."/>
            <person name="Krysciak D."/>
            <person name="Bakkou N."/>
            <person name="Le Quere A."/>
            <person name="Wollherr A."/>
            <person name="Heinemeyer I."/>
            <person name="Morgenstern B."/>
            <person name="Pommerening-Roeser A."/>
            <person name="Flores M."/>
            <person name="Palacios R."/>
            <person name="Brenner S."/>
            <person name="Gottschalk G."/>
            <person name="Schmitz R.A."/>
            <person name="Broughton W.J."/>
            <person name="Perret X."/>
            <person name="Strittmatter A.W."/>
            <person name="Streit W.R."/>
        </authorList>
    </citation>
    <scope>NUCLEOTIDE SEQUENCE [LARGE SCALE GENOMIC DNA]</scope>
    <source>
        <strain evidence="3">NBRC 101917 / NGR234</strain>
    </source>
</reference>
<dbReference type="AlphaFoldDB" id="C3MBE2"/>
<gene>
    <name evidence="2" type="ordered locus">NGR_c34250</name>
</gene>
<dbReference type="Proteomes" id="UP000001054">
    <property type="component" value="Chromosome"/>
</dbReference>
<evidence type="ECO:0000313" key="2">
    <source>
        <dbReference type="EMBL" id="ACP27151.1"/>
    </source>
</evidence>
<sequence length="55" mass="6205">MNTSCVLSGQLQQPAEPSRQSSGAPSAAPLAREDRRMMLIYDEHKQWERSSRSND</sequence>
<keyword evidence="3" id="KW-1185">Reference proteome</keyword>
<proteinExistence type="predicted"/>
<name>C3MBE2_SINFN</name>
<organism evidence="2 3">
    <name type="scientific">Sinorhizobium fredii (strain NBRC 101917 / NGR234)</name>
    <dbReference type="NCBI Taxonomy" id="394"/>
    <lineage>
        <taxon>Bacteria</taxon>
        <taxon>Pseudomonadati</taxon>
        <taxon>Pseudomonadota</taxon>
        <taxon>Alphaproteobacteria</taxon>
        <taxon>Hyphomicrobiales</taxon>
        <taxon>Rhizobiaceae</taxon>
        <taxon>Sinorhizobium/Ensifer group</taxon>
        <taxon>Sinorhizobium</taxon>
    </lineage>
</organism>
<dbReference type="EMBL" id="CP001389">
    <property type="protein sequence ID" value="ACP27151.1"/>
    <property type="molecule type" value="Genomic_DNA"/>
</dbReference>
<dbReference type="KEGG" id="rhi:NGR_c34250"/>